<name>A0A075GG94_9ARCH</name>
<dbReference type="SUPFAM" id="SSF48179">
    <property type="entry name" value="6-phosphogluconate dehydrogenase C-terminal domain-like"/>
    <property type="match status" value="1"/>
</dbReference>
<feature type="domain" description="3-hydroxyisobutyrate dehydrogenase-like NAD-binding" evidence="2">
    <location>
        <begin position="165"/>
        <end position="284"/>
    </location>
</feature>
<dbReference type="SUPFAM" id="SSF51735">
    <property type="entry name" value="NAD(P)-binding Rossmann-fold domains"/>
    <property type="match status" value="1"/>
</dbReference>
<dbReference type="Pfam" id="PF14833">
    <property type="entry name" value="NAD_binding_11"/>
    <property type="match status" value="1"/>
</dbReference>
<reference evidence="3" key="1">
    <citation type="journal article" date="2014" name="Genome Biol. Evol.">
        <title>Pangenome evidence for extensive interdomain horizontal transfer affecting lineage core and shell genes in uncultured planktonic thaumarchaeota and euryarchaeota.</title>
        <authorList>
            <person name="Deschamps P."/>
            <person name="Zivanovic Y."/>
            <person name="Moreira D."/>
            <person name="Rodriguez-Valera F."/>
            <person name="Lopez-Garcia P."/>
        </authorList>
    </citation>
    <scope>NUCLEOTIDE SEQUENCE</scope>
</reference>
<dbReference type="Pfam" id="PF03446">
    <property type="entry name" value="NAD_binding_2"/>
    <property type="match status" value="1"/>
</dbReference>
<dbReference type="Gene3D" id="1.10.1040.10">
    <property type="entry name" value="N-(1-d-carboxylethyl)-l-norvaline Dehydrogenase, domain 2"/>
    <property type="match status" value="1"/>
</dbReference>
<dbReference type="GO" id="GO:0008442">
    <property type="term" value="F:3-hydroxyisobutyrate dehydrogenase activity"/>
    <property type="evidence" value="ECO:0007669"/>
    <property type="project" value="UniProtKB-EC"/>
</dbReference>
<evidence type="ECO:0000259" key="2">
    <source>
        <dbReference type="Pfam" id="PF14833"/>
    </source>
</evidence>
<sequence>MVKIGLVGTGMLGEAVGLHLLESGHSLTAYNRTKSKTVNLEKNGSVIADTPKNVAESSELVITCVKDADAVEQILFGQNGIVAGKHDGLTVADMSTINPSSAINFSKKLHEEGIDSLEIPVMGGPNVAIHGQLVLMASGNKDVFEAYKQVFDTIANKTFFLGKSGSAHSIKIAMNLQISLLALALSEGIMLTRKAGFDPEKFLEILNSTYFKTGMSENKAHRMIKDEFEPTFTLKNLQKDLGIITEAAKDFGAVLPMAERANEIYRDAVDAGFGEIDYTGILAYIKNYLKTDFTVKVLKPKKIMIGMGVTCRGICDQFRVKIATKQPKYATGHKRCTLCAAYFVTPESRCPCCKMKLRTRARSKIRI</sequence>
<dbReference type="GO" id="GO:0051287">
    <property type="term" value="F:NAD binding"/>
    <property type="evidence" value="ECO:0007669"/>
    <property type="project" value="InterPro"/>
</dbReference>
<gene>
    <name evidence="3" type="primary">mmsB</name>
</gene>
<dbReference type="AlphaFoldDB" id="A0A075GG94"/>
<dbReference type="PANTHER" id="PTHR43580:SF2">
    <property type="entry name" value="CYTOKINE-LIKE NUCLEAR FACTOR N-PAC"/>
    <property type="match status" value="1"/>
</dbReference>
<dbReference type="InterPro" id="IPR036291">
    <property type="entry name" value="NAD(P)-bd_dom_sf"/>
</dbReference>
<dbReference type="InterPro" id="IPR029154">
    <property type="entry name" value="HIBADH-like_NADP-bd"/>
</dbReference>
<dbReference type="InterPro" id="IPR051265">
    <property type="entry name" value="HIBADH-related_NP60_sf"/>
</dbReference>
<evidence type="ECO:0000259" key="1">
    <source>
        <dbReference type="Pfam" id="PF03446"/>
    </source>
</evidence>
<accession>A0A075GG94</accession>
<organism evidence="3">
    <name type="scientific">uncultured marine thaumarchaeote KM3_136_D12</name>
    <dbReference type="NCBI Taxonomy" id="1456005"/>
    <lineage>
        <taxon>Archaea</taxon>
        <taxon>Nitrososphaerota</taxon>
        <taxon>environmental samples</taxon>
    </lineage>
</organism>
<dbReference type="InterPro" id="IPR013328">
    <property type="entry name" value="6PGD_dom2"/>
</dbReference>
<proteinExistence type="predicted"/>
<dbReference type="EMBL" id="KF900598">
    <property type="protein sequence ID" value="AIF00673.1"/>
    <property type="molecule type" value="Genomic_DNA"/>
</dbReference>
<dbReference type="GO" id="GO:0050661">
    <property type="term" value="F:NADP binding"/>
    <property type="evidence" value="ECO:0007669"/>
    <property type="project" value="InterPro"/>
</dbReference>
<keyword evidence="3" id="KW-0560">Oxidoreductase</keyword>
<dbReference type="Gene3D" id="3.40.50.720">
    <property type="entry name" value="NAD(P)-binding Rossmann-like Domain"/>
    <property type="match status" value="1"/>
</dbReference>
<dbReference type="PANTHER" id="PTHR43580">
    <property type="entry name" value="OXIDOREDUCTASE GLYR1-RELATED"/>
    <property type="match status" value="1"/>
</dbReference>
<dbReference type="PROSITE" id="PS50007">
    <property type="entry name" value="PIPLC_X_DOMAIN"/>
    <property type="match status" value="1"/>
</dbReference>
<dbReference type="InterPro" id="IPR006115">
    <property type="entry name" value="6PGDH_NADP-bd"/>
</dbReference>
<evidence type="ECO:0000313" key="3">
    <source>
        <dbReference type="EMBL" id="AIF00673.1"/>
    </source>
</evidence>
<protein>
    <submittedName>
        <fullName evidence="3">2-hydroxy-3-oxopropionate reductase (MmsB)</fullName>
        <ecNumber evidence="3">1.1.1.31</ecNumber>
    </submittedName>
</protein>
<dbReference type="InterPro" id="IPR008927">
    <property type="entry name" value="6-PGluconate_DH-like_C_sf"/>
</dbReference>
<dbReference type="EC" id="1.1.1.31" evidence="3"/>
<feature type="domain" description="6-phosphogluconate dehydrogenase NADP-binding" evidence="1">
    <location>
        <begin position="3"/>
        <end position="162"/>
    </location>
</feature>